<protein>
    <recommendedName>
        <fullName evidence="17">Cytochrome P450</fullName>
    </recommendedName>
</protein>
<comment type="caution">
    <text evidence="15">The sequence shown here is derived from an EMBL/GenBank/DDBJ whole genome shotgun (WGS) entry which is preliminary data.</text>
</comment>
<keyword evidence="10 13" id="KW-0408">Iron</keyword>
<dbReference type="SUPFAM" id="SSF48264">
    <property type="entry name" value="Cytochrome P450"/>
    <property type="match status" value="1"/>
</dbReference>
<evidence type="ECO:0000256" key="11">
    <source>
        <dbReference type="ARBA" id="ARBA00023033"/>
    </source>
</evidence>
<keyword evidence="16" id="KW-1185">Reference proteome</keyword>
<dbReference type="AlphaFoldDB" id="A0AAW0FMB5"/>
<keyword evidence="12" id="KW-0472">Membrane</keyword>
<evidence type="ECO:0000256" key="4">
    <source>
        <dbReference type="ARBA" id="ARBA00010617"/>
    </source>
</evidence>
<dbReference type="PANTHER" id="PTHR46300">
    <property type="entry name" value="P450, PUTATIVE (EUROFUNG)-RELATED-RELATED"/>
    <property type="match status" value="1"/>
</dbReference>
<dbReference type="Proteomes" id="UP001385951">
    <property type="component" value="Unassembled WGS sequence"/>
</dbReference>
<feature type="binding site" description="axial binding residue" evidence="13">
    <location>
        <position position="156"/>
    </location>
    <ligand>
        <name>heme</name>
        <dbReference type="ChEBI" id="CHEBI:30413"/>
    </ligand>
    <ligandPart>
        <name>Fe</name>
        <dbReference type="ChEBI" id="CHEBI:18248"/>
    </ligandPart>
</feature>
<dbReference type="Gene3D" id="1.10.630.10">
    <property type="entry name" value="Cytochrome P450"/>
    <property type="match status" value="1"/>
</dbReference>
<dbReference type="GO" id="GO:0004497">
    <property type="term" value="F:monooxygenase activity"/>
    <property type="evidence" value="ECO:0007669"/>
    <property type="project" value="UniProtKB-KW"/>
</dbReference>
<dbReference type="InterPro" id="IPR017972">
    <property type="entry name" value="Cyt_P450_CS"/>
</dbReference>
<evidence type="ECO:0000256" key="9">
    <source>
        <dbReference type="ARBA" id="ARBA00023002"/>
    </source>
</evidence>
<name>A0AAW0FMB5_9APHY</name>
<keyword evidence="9 14" id="KW-0560">Oxidoreductase</keyword>
<keyword evidence="5 13" id="KW-0349">Heme</keyword>
<dbReference type="PROSITE" id="PS00086">
    <property type="entry name" value="CYTOCHROME_P450"/>
    <property type="match status" value="1"/>
</dbReference>
<keyword evidence="11 14" id="KW-0503">Monooxygenase</keyword>
<dbReference type="GO" id="GO:0016705">
    <property type="term" value="F:oxidoreductase activity, acting on paired donors, with incorporation or reduction of molecular oxygen"/>
    <property type="evidence" value="ECO:0007669"/>
    <property type="project" value="InterPro"/>
</dbReference>
<evidence type="ECO:0000256" key="6">
    <source>
        <dbReference type="ARBA" id="ARBA00022692"/>
    </source>
</evidence>
<evidence type="ECO:0000256" key="8">
    <source>
        <dbReference type="ARBA" id="ARBA00022989"/>
    </source>
</evidence>
<gene>
    <name evidence="15" type="ORF">QCA50_015163</name>
</gene>
<comment type="similarity">
    <text evidence="4 14">Belongs to the cytochrome P450 family.</text>
</comment>
<evidence type="ECO:0000256" key="14">
    <source>
        <dbReference type="RuleBase" id="RU000461"/>
    </source>
</evidence>
<evidence type="ECO:0000256" key="12">
    <source>
        <dbReference type="ARBA" id="ARBA00023136"/>
    </source>
</evidence>
<evidence type="ECO:0000256" key="2">
    <source>
        <dbReference type="ARBA" id="ARBA00004370"/>
    </source>
</evidence>
<dbReference type="EMBL" id="JASBNA010000039">
    <property type="protein sequence ID" value="KAK7681816.1"/>
    <property type="molecule type" value="Genomic_DNA"/>
</dbReference>
<dbReference type="PRINTS" id="PR00463">
    <property type="entry name" value="EP450I"/>
</dbReference>
<dbReference type="GO" id="GO:0016020">
    <property type="term" value="C:membrane"/>
    <property type="evidence" value="ECO:0007669"/>
    <property type="project" value="UniProtKB-SubCell"/>
</dbReference>
<proteinExistence type="inferred from homology"/>
<comment type="subcellular location">
    <subcellularLocation>
        <location evidence="2">Membrane</location>
    </subcellularLocation>
</comment>
<reference evidence="15 16" key="1">
    <citation type="submission" date="2022-09" db="EMBL/GenBank/DDBJ databases">
        <authorList>
            <person name="Palmer J.M."/>
        </authorList>
    </citation>
    <scope>NUCLEOTIDE SEQUENCE [LARGE SCALE GENOMIC DNA]</scope>
    <source>
        <strain evidence="15 16">DSM 7382</strain>
    </source>
</reference>
<accession>A0AAW0FMB5</accession>
<dbReference type="GO" id="GO:0020037">
    <property type="term" value="F:heme binding"/>
    <property type="evidence" value="ECO:0007669"/>
    <property type="project" value="InterPro"/>
</dbReference>
<evidence type="ECO:0000256" key="10">
    <source>
        <dbReference type="ARBA" id="ARBA00023004"/>
    </source>
</evidence>
<evidence type="ECO:0000256" key="13">
    <source>
        <dbReference type="PIRSR" id="PIRSR602401-1"/>
    </source>
</evidence>
<evidence type="ECO:0000313" key="16">
    <source>
        <dbReference type="Proteomes" id="UP001385951"/>
    </source>
</evidence>
<keyword evidence="7 13" id="KW-0479">Metal-binding</keyword>
<comment type="cofactor">
    <cofactor evidence="1 13">
        <name>heme</name>
        <dbReference type="ChEBI" id="CHEBI:30413"/>
    </cofactor>
</comment>
<evidence type="ECO:0000256" key="5">
    <source>
        <dbReference type="ARBA" id="ARBA00022617"/>
    </source>
</evidence>
<dbReference type="Pfam" id="PF00067">
    <property type="entry name" value="p450"/>
    <property type="match status" value="1"/>
</dbReference>
<comment type="pathway">
    <text evidence="3">Secondary metabolite biosynthesis.</text>
</comment>
<dbReference type="PANTHER" id="PTHR46300:SF2">
    <property type="entry name" value="CYTOCHROME P450 MONOOXYGENASE ALNH-RELATED"/>
    <property type="match status" value="1"/>
</dbReference>
<dbReference type="InterPro" id="IPR050364">
    <property type="entry name" value="Cytochrome_P450_fung"/>
</dbReference>
<evidence type="ECO:0008006" key="17">
    <source>
        <dbReference type="Google" id="ProtNLM"/>
    </source>
</evidence>
<evidence type="ECO:0000256" key="1">
    <source>
        <dbReference type="ARBA" id="ARBA00001971"/>
    </source>
</evidence>
<sequence length="253" mass="28165">MIAYLGGVSLEGGASTTATFLHRFILCISRHPRVQARAQKDLDAVVGKDRMPQMDDITQLPYIEAIIKEVHRFYTTSALAIPHATSTDESVEGYFIPTGSIVFMNIFGIYHSEELYDDPLVFRPERFLESEFGTKSGADTAGLRGDLHFGSGRRICPGSHLANNAINMNALNILWGFDITHVSGENEGRDLPITPEDFTSGMAPGPKPFKCNIKPRSERHAALIRKAFSEARSIFRMFEHELAVDEFISAEEE</sequence>
<evidence type="ECO:0000256" key="3">
    <source>
        <dbReference type="ARBA" id="ARBA00005179"/>
    </source>
</evidence>
<evidence type="ECO:0000313" key="15">
    <source>
        <dbReference type="EMBL" id="KAK7681816.1"/>
    </source>
</evidence>
<evidence type="ECO:0000256" key="7">
    <source>
        <dbReference type="ARBA" id="ARBA00022723"/>
    </source>
</evidence>
<keyword evidence="6" id="KW-0812">Transmembrane</keyword>
<dbReference type="GO" id="GO:0005506">
    <property type="term" value="F:iron ion binding"/>
    <property type="evidence" value="ECO:0007669"/>
    <property type="project" value="InterPro"/>
</dbReference>
<dbReference type="InterPro" id="IPR036396">
    <property type="entry name" value="Cyt_P450_sf"/>
</dbReference>
<keyword evidence="8" id="KW-1133">Transmembrane helix</keyword>
<dbReference type="InterPro" id="IPR002401">
    <property type="entry name" value="Cyt_P450_E_grp-I"/>
</dbReference>
<organism evidence="15 16">
    <name type="scientific">Cerrena zonata</name>
    <dbReference type="NCBI Taxonomy" id="2478898"/>
    <lineage>
        <taxon>Eukaryota</taxon>
        <taxon>Fungi</taxon>
        <taxon>Dikarya</taxon>
        <taxon>Basidiomycota</taxon>
        <taxon>Agaricomycotina</taxon>
        <taxon>Agaricomycetes</taxon>
        <taxon>Polyporales</taxon>
        <taxon>Cerrenaceae</taxon>
        <taxon>Cerrena</taxon>
    </lineage>
</organism>
<dbReference type="PRINTS" id="PR00385">
    <property type="entry name" value="P450"/>
</dbReference>
<dbReference type="InterPro" id="IPR001128">
    <property type="entry name" value="Cyt_P450"/>
</dbReference>